<sequence>MPVFYMNLIDLKMNFCLFRYYYEKTEKAYWRIGLTVK</sequence>
<evidence type="ECO:0000313" key="1">
    <source>
        <dbReference type="EMBL" id="AGS53164.1"/>
    </source>
</evidence>
<reference evidence="1" key="1">
    <citation type="submission" date="2012-03" db="EMBL/GenBank/DDBJ databases">
        <title>Functional metagenomics reveals considerable lignocellulase gene clusters in the gut microbiome of a wood-feeding higher termite.</title>
        <authorList>
            <person name="Liu N."/>
        </authorList>
    </citation>
    <scope>NUCLEOTIDE SEQUENCE</scope>
</reference>
<protein>
    <submittedName>
        <fullName evidence="1">Uncharacterized protein</fullName>
    </submittedName>
</protein>
<name>A0A806KJ72_9BACT</name>
<dbReference type="EMBL" id="JQ844223">
    <property type="protein sequence ID" value="AGS53164.1"/>
    <property type="molecule type" value="Genomic_DNA"/>
</dbReference>
<proteinExistence type="predicted"/>
<dbReference type="AlphaFoldDB" id="A0A806KJ72"/>
<organism evidence="1">
    <name type="scientific">uncultured bacterium contig00060</name>
    <dbReference type="NCBI Taxonomy" id="1181543"/>
    <lineage>
        <taxon>Bacteria</taxon>
        <taxon>environmental samples</taxon>
    </lineage>
</organism>
<accession>A0A806KJ72</accession>